<feature type="region of interest" description="Disordered" evidence="1">
    <location>
        <begin position="59"/>
        <end position="79"/>
    </location>
</feature>
<feature type="compositionally biased region" description="Basic residues" evidence="1">
    <location>
        <begin position="13"/>
        <end position="27"/>
    </location>
</feature>
<evidence type="ECO:0008006" key="4">
    <source>
        <dbReference type="Google" id="ProtNLM"/>
    </source>
</evidence>
<sequence>MQPNTQAKVCPPKLKRKVGRLRERRKRQEGEAAPSTAKRSSTVRCAFCKQLGHNKRTCEKAPPAAAKGQKQTTSVRDGGGSGSCCVEGAAGSVLQQISIWNEFFC</sequence>
<evidence type="ECO:0000313" key="3">
    <source>
        <dbReference type="Proteomes" id="UP000027138"/>
    </source>
</evidence>
<reference evidence="2 3" key="1">
    <citation type="journal article" date="2014" name="PLoS ONE">
        <title>Global Analysis of Gene Expression Profiles in Physic Nut (Jatropha curcas L.) Seedlings Exposed to Salt Stress.</title>
        <authorList>
            <person name="Zhang L."/>
            <person name="Zhang C."/>
            <person name="Wu P."/>
            <person name="Chen Y."/>
            <person name="Li M."/>
            <person name="Jiang H."/>
            <person name="Wu G."/>
        </authorList>
    </citation>
    <scope>NUCLEOTIDE SEQUENCE [LARGE SCALE GENOMIC DNA]</scope>
    <source>
        <strain evidence="3">cv. GZQX0401</strain>
        <tissue evidence="2">Young leaves</tissue>
    </source>
</reference>
<evidence type="ECO:0000313" key="2">
    <source>
        <dbReference type="EMBL" id="KDP43294.1"/>
    </source>
</evidence>
<feature type="region of interest" description="Disordered" evidence="1">
    <location>
        <begin position="1"/>
        <end position="41"/>
    </location>
</feature>
<name>A0A067LGL1_JATCU</name>
<gene>
    <name evidence="2" type="ORF">JCGZ_24215</name>
</gene>
<dbReference type="GO" id="GO:0008270">
    <property type="term" value="F:zinc ion binding"/>
    <property type="evidence" value="ECO:0007669"/>
    <property type="project" value="InterPro"/>
</dbReference>
<dbReference type="SUPFAM" id="SSF57756">
    <property type="entry name" value="Retrovirus zinc finger-like domains"/>
    <property type="match status" value="1"/>
</dbReference>
<protein>
    <recommendedName>
        <fullName evidence="4">CCHC-type domain-containing protein</fullName>
    </recommendedName>
</protein>
<keyword evidence="3" id="KW-1185">Reference proteome</keyword>
<proteinExistence type="predicted"/>
<dbReference type="GO" id="GO:0003676">
    <property type="term" value="F:nucleic acid binding"/>
    <property type="evidence" value="ECO:0007669"/>
    <property type="project" value="InterPro"/>
</dbReference>
<organism evidence="2 3">
    <name type="scientific">Jatropha curcas</name>
    <name type="common">Barbados nut</name>
    <dbReference type="NCBI Taxonomy" id="180498"/>
    <lineage>
        <taxon>Eukaryota</taxon>
        <taxon>Viridiplantae</taxon>
        <taxon>Streptophyta</taxon>
        <taxon>Embryophyta</taxon>
        <taxon>Tracheophyta</taxon>
        <taxon>Spermatophyta</taxon>
        <taxon>Magnoliopsida</taxon>
        <taxon>eudicotyledons</taxon>
        <taxon>Gunneridae</taxon>
        <taxon>Pentapetalae</taxon>
        <taxon>rosids</taxon>
        <taxon>fabids</taxon>
        <taxon>Malpighiales</taxon>
        <taxon>Euphorbiaceae</taxon>
        <taxon>Crotonoideae</taxon>
        <taxon>Jatropheae</taxon>
        <taxon>Jatropha</taxon>
    </lineage>
</organism>
<accession>A0A067LGL1</accession>
<dbReference type="Proteomes" id="UP000027138">
    <property type="component" value="Unassembled WGS sequence"/>
</dbReference>
<dbReference type="OrthoDB" id="852297at2759"/>
<dbReference type="InterPro" id="IPR036875">
    <property type="entry name" value="Znf_CCHC_sf"/>
</dbReference>
<dbReference type="AlphaFoldDB" id="A0A067LGL1"/>
<evidence type="ECO:0000256" key="1">
    <source>
        <dbReference type="SAM" id="MobiDB-lite"/>
    </source>
</evidence>
<dbReference type="EMBL" id="KK914276">
    <property type="protein sequence ID" value="KDP43294.1"/>
    <property type="molecule type" value="Genomic_DNA"/>
</dbReference>